<keyword evidence="2" id="KW-0732">Signal</keyword>
<gene>
    <name evidence="3" type="ORF">HH308_22415</name>
</gene>
<sequence>MSRHRIVAAAATLCCVAFLSACGLTGDKTPVTVTKTEAAAPSSTTAASPPAVTTATTVTVPGPVQTAPAAPPGPAPGGGAPASSQCDSTVGVGSSSTSCPFATAVRTAYLNSGAKGQSRQVSVVSPVTGQSYLMSCSPQGSAVVCTGGNNAVVVIY</sequence>
<dbReference type="RefSeq" id="WP_170196475.1">
    <property type="nucleotide sequence ID" value="NZ_JABBNB010000029.1"/>
</dbReference>
<dbReference type="EMBL" id="JABBNB010000029">
    <property type="protein sequence ID" value="NMO03973.1"/>
    <property type="molecule type" value="Genomic_DNA"/>
</dbReference>
<protein>
    <recommendedName>
        <fullName evidence="5">Serine/threonine protein kinase</fullName>
    </recommendedName>
</protein>
<name>A0A848L5P5_9ACTN</name>
<accession>A0A848L5P5</accession>
<dbReference type="PROSITE" id="PS51257">
    <property type="entry name" value="PROKAR_LIPOPROTEIN"/>
    <property type="match status" value="1"/>
</dbReference>
<keyword evidence="4" id="KW-1185">Reference proteome</keyword>
<evidence type="ECO:0000313" key="4">
    <source>
        <dbReference type="Proteomes" id="UP000550729"/>
    </source>
</evidence>
<feature type="compositionally biased region" description="Low complexity" evidence="1">
    <location>
        <begin position="59"/>
        <end position="68"/>
    </location>
</feature>
<evidence type="ECO:0000256" key="2">
    <source>
        <dbReference type="SAM" id="SignalP"/>
    </source>
</evidence>
<dbReference type="Proteomes" id="UP000550729">
    <property type="component" value="Unassembled WGS sequence"/>
</dbReference>
<evidence type="ECO:0000256" key="1">
    <source>
        <dbReference type="SAM" id="MobiDB-lite"/>
    </source>
</evidence>
<organism evidence="3 4">
    <name type="scientific">Gordonia asplenii</name>
    <dbReference type="NCBI Taxonomy" id="2725283"/>
    <lineage>
        <taxon>Bacteria</taxon>
        <taxon>Bacillati</taxon>
        <taxon>Actinomycetota</taxon>
        <taxon>Actinomycetes</taxon>
        <taxon>Mycobacteriales</taxon>
        <taxon>Gordoniaceae</taxon>
        <taxon>Gordonia</taxon>
    </lineage>
</organism>
<feature type="chain" id="PRO_5039359048" description="Serine/threonine protein kinase" evidence="2">
    <location>
        <begin position="24"/>
        <end position="156"/>
    </location>
</feature>
<feature type="region of interest" description="Disordered" evidence="1">
    <location>
        <begin position="59"/>
        <end position="88"/>
    </location>
</feature>
<dbReference type="AlphaFoldDB" id="A0A848L5P5"/>
<evidence type="ECO:0008006" key="5">
    <source>
        <dbReference type="Google" id="ProtNLM"/>
    </source>
</evidence>
<proteinExistence type="predicted"/>
<reference evidence="3 4" key="1">
    <citation type="submission" date="2020-04" db="EMBL/GenBank/DDBJ databases">
        <title>Gordonia sp. nov. TBRC 11910.</title>
        <authorList>
            <person name="Suriyachadkun C."/>
        </authorList>
    </citation>
    <scope>NUCLEOTIDE SEQUENCE [LARGE SCALE GENOMIC DNA]</scope>
    <source>
        <strain evidence="3 4">TBRC 11910</strain>
    </source>
</reference>
<comment type="caution">
    <text evidence="3">The sequence shown here is derived from an EMBL/GenBank/DDBJ whole genome shotgun (WGS) entry which is preliminary data.</text>
</comment>
<feature type="signal peptide" evidence="2">
    <location>
        <begin position="1"/>
        <end position="23"/>
    </location>
</feature>
<evidence type="ECO:0000313" key="3">
    <source>
        <dbReference type="EMBL" id="NMO03973.1"/>
    </source>
</evidence>